<reference evidence="1" key="1">
    <citation type="journal article" date="2019" name="bioRxiv">
        <title>The Genome of the Zebra Mussel, Dreissena polymorpha: A Resource for Invasive Species Research.</title>
        <authorList>
            <person name="McCartney M.A."/>
            <person name="Auch B."/>
            <person name="Kono T."/>
            <person name="Mallez S."/>
            <person name="Zhang Y."/>
            <person name="Obille A."/>
            <person name="Becker A."/>
            <person name="Abrahante J.E."/>
            <person name="Garbe J."/>
            <person name="Badalamenti J.P."/>
            <person name="Herman A."/>
            <person name="Mangelson H."/>
            <person name="Liachko I."/>
            <person name="Sullivan S."/>
            <person name="Sone E.D."/>
            <person name="Koren S."/>
            <person name="Silverstein K.A.T."/>
            <person name="Beckman K.B."/>
            <person name="Gohl D.M."/>
        </authorList>
    </citation>
    <scope>NUCLEOTIDE SEQUENCE</scope>
    <source>
        <strain evidence="1">Duluth1</strain>
        <tissue evidence="1">Whole animal</tissue>
    </source>
</reference>
<dbReference type="AlphaFoldDB" id="A0A9D4EW43"/>
<evidence type="ECO:0000313" key="1">
    <source>
        <dbReference type="EMBL" id="KAH3787720.1"/>
    </source>
</evidence>
<gene>
    <name evidence="1" type="ORF">DPMN_165847</name>
</gene>
<keyword evidence="2" id="KW-1185">Reference proteome</keyword>
<accession>A0A9D4EW43</accession>
<name>A0A9D4EW43_DREPO</name>
<dbReference type="EMBL" id="JAIWYP010000008">
    <property type="protein sequence ID" value="KAH3787720.1"/>
    <property type="molecule type" value="Genomic_DNA"/>
</dbReference>
<dbReference type="Proteomes" id="UP000828390">
    <property type="component" value="Unassembled WGS sequence"/>
</dbReference>
<protein>
    <submittedName>
        <fullName evidence="1">Uncharacterized protein</fullName>
    </submittedName>
</protein>
<sequence length="65" mass="7021">MHGCLVTLVSQLPCGHTCPSHAWMLINTGLPAACGHTCLSHAWMLSYTGLLAALWTYLSKSFMDA</sequence>
<comment type="caution">
    <text evidence="1">The sequence shown here is derived from an EMBL/GenBank/DDBJ whole genome shotgun (WGS) entry which is preliminary data.</text>
</comment>
<organism evidence="1 2">
    <name type="scientific">Dreissena polymorpha</name>
    <name type="common">Zebra mussel</name>
    <name type="synonym">Mytilus polymorpha</name>
    <dbReference type="NCBI Taxonomy" id="45954"/>
    <lineage>
        <taxon>Eukaryota</taxon>
        <taxon>Metazoa</taxon>
        <taxon>Spiralia</taxon>
        <taxon>Lophotrochozoa</taxon>
        <taxon>Mollusca</taxon>
        <taxon>Bivalvia</taxon>
        <taxon>Autobranchia</taxon>
        <taxon>Heteroconchia</taxon>
        <taxon>Euheterodonta</taxon>
        <taxon>Imparidentia</taxon>
        <taxon>Neoheterodontei</taxon>
        <taxon>Myida</taxon>
        <taxon>Dreissenoidea</taxon>
        <taxon>Dreissenidae</taxon>
        <taxon>Dreissena</taxon>
    </lineage>
</organism>
<reference evidence="1" key="2">
    <citation type="submission" date="2020-11" db="EMBL/GenBank/DDBJ databases">
        <authorList>
            <person name="McCartney M.A."/>
            <person name="Auch B."/>
            <person name="Kono T."/>
            <person name="Mallez S."/>
            <person name="Becker A."/>
            <person name="Gohl D.M."/>
            <person name="Silverstein K.A.T."/>
            <person name="Koren S."/>
            <person name="Bechman K.B."/>
            <person name="Herman A."/>
            <person name="Abrahante J.E."/>
            <person name="Garbe J."/>
        </authorList>
    </citation>
    <scope>NUCLEOTIDE SEQUENCE</scope>
    <source>
        <strain evidence="1">Duluth1</strain>
        <tissue evidence="1">Whole animal</tissue>
    </source>
</reference>
<proteinExistence type="predicted"/>
<evidence type="ECO:0000313" key="2">
    <source>
        <dbReference type="Proteomes" id="UP000828390"/>
    </source>
</evidence>